<name>C7NHR2_KYTSD</name>
<dbReference type="Pfam" id="PF00293">
    <property type="entry name" value="NUDIX"/>
    <property type="match status" value="1"/>
</dbReference>
<evidence type="ECO:0000259" key="3">
    <source>
        <dbReference type="PROSITE" id="PS51462"/>
    </source>
</evidence>
<dbReference type="STRING" id="478801.Ksed_13920"/>
<dbReference type="Pfam" id="PF12535">
    <property type="entry name" value="Nudix_N"/>
    <property type="match status" value="1"/>
</dbReference>
<feature type="domain" description="Nudix hydrolase" evidence="3">
    <location>
        <begin position="77"/>
        <end position="208"/>
    </location>
</feature>
<dbReference type="RefSeq" id="WP_015779364.1">
    <property type="nucleotide sequence ID" value="NC_013169.1"/>
</dbReference>
<keyword evidence="5" id="KW-1185">Reference proteome</keyword>
<reference evidence="4 5" key="1">
    <citation type="journal article" date="2009" name="Stand. Genomic Sci.">
        <title>Complete genome sequence of Kytococcus sedentarius type strain (541).</title>
        <authorList>
            <person name="Sims D."/>
            <person name="Brettin T."/>
            <person name="Detter J.C."/>
            <person name="Han C."/>
            <person name="Lapidus A."/>
            <person name="Copeland A."/>
            <person name="Glavina Del Rio T."/>
            <person name="Nolan M."/>
            <person name="Chen F."/>
            <person name="Lucas S."/>
            <person name="Tice H."/>
            <person name="Cheng J.F."/>
            <person name="Bruce D."/>
            <person name="Goodwin L."/>
            <person name="Pitluck S."/>
            <person name="Ovchinnikova G."/>
            <person name="Pati A."/>
            <person name="Ivanova N."/>
            <person name="Mavrommatis K."/>
            <person name="Chen A."/>
            <person name="Palaniappan K."/>
            <person name="D'haeseleer P."/>
            <person name="Chain P."/>
            <person name="Bristow J."/>
            <person name="Eisen J.A."/>
            <person name="Markowitz V."/>
            <person name="Hugenholtz P."/>
            <person name="Schneider S."/>
            <person name="Goker M."/>
            <person name="Pukall R."/>
            <person name="Kyrpides N.C."/>
            <person name="Klenk H.P."/>
        </authorList>
    </citation>
    <scope>NUCLEOTIDE SEQUENCE [LARGE SCALE GENOMIC DNA]</scope>
    <source>
        <strain evidence="5">ATCC 14392 / DSM 20547 / JCM 11482 / CCUG 33030 / NBRC 15357 / NCTC 11040 / CCM 314 / 541</strain>
    </source>
</reference>
<dbReference type="InterPro" id="IPR015797">
    <property type="entry name" value="NUDIX_hydrolase-like_dom_sf"/>
</dbReference>
<dbReference type="eggNOG" id="COG1051">
    <property type="taxonomic scope" value="Bacteria"/>
</dbReference>
<dbReference type="Gene3D" id="6.10.250.1120">
    <property type="match status" value="1"/>
</dbReference>
<proteinExistence type="predicted"/>
<dbReference type="Gene3D" id="3.90.79.10">
    <property type="entry name" value="Nucleoside Triphosphate Pyrophosphohydrolase"/>
    <property type="match status" value="1"/>
</dbReference>
<dbReference type="Proteomes" id="UP000006666">
    <property type="component" value="Chromosome"/>
</dbReference>
<keyword evidence="2" id="KW-0378">Hydrolase</keyword>
<evidence type="ECO:0000313" key="4">
    <source>
        <dbReference type="EMBL" id="ACV06419.1"/>
    </source>
</evidence>
<dbReference type="InterPro" id="IPR020084">
    <property type="entry name" value="NUDIX_hydrolase_CS"/>
</dbReference>
<dbReference type="SUPFAM" id="SSF55811">
    <property type="entry name" value="Nudix"/>
    <property type="match status" value="1"/>
</dbReference>
<dbReference type="HOGENOM" id="CLU_082381_1_0_11"/>
<evidence type="ECO:0000256" key="1">
    <source>
        <dbReference type="ARBA" id="ARBA00001946"/>
    </source>
</evidence>
<dbReference type="PANTHER" id="PTHR43046">
    <property type="entry name" value="GDP-MANNOSE MANNOSYL HYDROLASE"/>
    <property type="match status" value="1"/>
</dbReference>
<dbReference type="GO" id="GO:0016787">
    <property type="term" value="F:hydrolase activity"/>
    <property type="evidence" value="ECO:0007669"/>
    <property type="project" value="UniProtKB-KW"/>
</dbReference>
<sequence length="220" mass="24281">MPTRPTDADEVDAVALRRISMELAALSESGLAYCRDHFDIGRFHRIGELADELLQLAGVEGLRPYDPAIASVAGYTTPKLDVRGGLFDEAGRVLLVREVADDGRWTLPGGWCDVLESPRRAIEREVLEEAGVTVEAGHLAAVVDRELWPHQPAHDRHSYKLFFVCTPTGAVDTGYTSDETSGLGWFAVDDLPELSVDRVVPGQIRLLHEHWRRPGPAHVD</sequence>
<evidence type="ECO:0000256" key="2">
    <source>
        <dbReference type="ARBA" id="ARBA00022801"/>
    </source>
</evidence>
<dbReference type="PROSITE" id="PS51462">
    <property type="entry name" value="NUDIX"/>
    <property type="match status" value="1"/>
</dbReference>
<comment type="cofactor">
    <cofactor evidence="1">
        <name>Mg(2+)</name>
        <dbReference type="ChEBI" id="CHEBI:18420"/>
    </cofactor>
</comment>
<dbReference type="PANTHER" id="PTHR43046:SF16">
    <property type="entry name" value="ADP-RIBOSE PYROPHOSPHATASE YJHB-RELATED"/>
    <property type="match status" value="1"/>
</dbReference>
<evidence type="ECO:0000313" key="5">
    <source>
        <dbReference type="Proteomes" id="UP000006666"/>
    </source>
</evidence>
<gene>
    <name evidence="4" type="ordered locus">Ksed_13920</name>
</gene>
<dbReference type="PROSITE" id="PS00893">
    <property type="entry name" value="NUDIX_BOX"/>
    <property type="match status" value="1"/>
</dbReference>
<dbReference type="InterPro" id="IPR059176">
    <property type="entry name" value="UDP-X_N"/>
</dbReference>
<dbReference type="KEGG" id="kse:Ksed_13920"/>
<dbReference type="AlphaFoldDB" id="C7NHR2"/>
<organism evidence="4 5">
    <name type="scientific">Kytococcus sedentarius (strain ATCC 14392 / DSM 20547 / JCM 11482 / CCUG 33030 / NBRC 15357 / NCTC 11040 / CCM 314 / 541)</name>
    <name type="common">Micrococcus sedentarius</name>
    <dbReference type="NCBI Taxonomy" id="478801"/>
    <lineage>
        <taxon>Bacteria</taxon>
        <taxon>Bacillati</taxon>
        <taxon>Actinomycetota</taxon>
        <taxon>Actinomycetes</taxon>
        <taxon>Micrococcales</taxon>
        <taxon>Kytococcaceae</taxon>
        <taxon>Kytococcus</taxon>
    </lineage>
</organism>
<dbReference type="InterPro" id="IPR000086">
    <property type="entry name" value="NUDIX_hydrolase_dom"/>
</dbReference>
<dbReference type="EMBL" id="CP001686">
    <property type="protein sequence ID" value="ACV06419.1"/>
    <property type="molecule type" value="Genomic_DNA"/>
</dbReference>
<protein>
    <submittedName>
        <fullName evidence="4">ADP-ribose pyrophosphatase</fullName>
    </submittedName>
</protein>
<accession>C7NHR2</accession>